<feature type="compositionally biased region" description="Basic and acidic residues" evidence="1">
    <location>
        <begin position="50"/>
        <end position="102"/>
    </location>
</feature>
<reference evidence="2 3" key="1">
    <citation type="journal article" date="2019" name="Philos. Trans. R. Soc. Lond., B, Biol. Sci.">
        <title>Ant behaviour and brain gene expression of defending hosts depend on the ecological success of the intruding social parasite.</title>
        <authorList>
            <person name="Kaur R."/>
            <person name="Stoldt M."/>
            <person name="Jongepier E."/>
            <person name="Feldmeyer B."/>
            <person name="Menzel F."/>
            <person name="Bornberg-Bauer E."/>
            <person name="Foitzik S."/>
        </authorList>
    </citation>
    <scope>NUCLEOTIDE SEQUENCE [LARGE SCALE GENOMIC DNA]</scope>
    <source>
        <tissue evidence="2">Whole body</tissue>
    </source>
</reference>
<feature type="region of interest" description="Disordered" evidence="1">
    <location>
        <begin position="1"/>
        <end position="109"/>
    </location>
</feature>
<proteinExistence type="predicted"/>
<gene>
    <name evidence="2" type="ORF">DBV15_08575</name>
</gene>
<keyword evidence="3" id="KW-1185">Reference proteome</keyword>
<feature type="compositionally biased region" description="Basic and acidic residues" evidence="1">
    <location>
        <begin position="7"/>
        <end position="26"/>
    </location>
</feature>
<organism evidence="2 3">
    <name type="scientific">Temnothorax longispinosus</name>
    <dbReference type="NCBI Taxonomy" id="300112"/>
    <lineage>
        <taxon>Eukaryota</taxon>
        <taxon>Metazoa</taxon>
        <taxon>Ecdysozoa</taxon>
        <taxon>Arthropoda</taxon>
        <taxon>Hexapoda</taxon>
        <taxon>Insecta</taxon>
        <taxon>Pterygota</taxon>
        <taxon>Neoptera</taxon>
        <taxon>Endopterygota</taxon>
        <taxon>Hymenoptera</taxon>
        <taxon>Apocrita</taxon>
        <taxon>Aculeata</taxon>
        <taxon>Formicoidea</taxon>
        <taxon>Formicidae</taxon>
        <taxon>Myrmicinae</taxon>
        <taxon>Temnothorax</taxon>
    </lineage>
</organism>
<evidence type="ECO:0000313" key="2">
    <source>
        <dbReference type="EMBL" id="TGZ55395.1"/>
    </source>
</evidence>
<feature type="compositionally biased region" description="Basic and acidic residues" evidence="1">
    <location>
        <begin position="129"/>
        <end position="138"/>
    </location>
</feature>
<accession>A0A4S2KYU3</accession>
<feature type="compositionally biased region" description="Basic and acidic residues" evidence="1">
    <location>
        <begin position="177"/>
        <end position="194"/>
    </location>
</feature>
<feature type="region of interest" description="Disordered" evidence="1">
    <location>
        <begin position="121"/>
        <end position="227"/>
    </location>
</feature>
<sequence>MPVAPTGERRKKERKKDESYQEESNRRPGIVLGRLQAATAAMPPASPGVAEREKSRRVTVTKKEAEKRRKERKREGERHGEQRDRTAKGEDEREREIEERGHHAARGTLLRVYGSGMRLLRGGPGCSRSSDHVEDREQPAFADDTETGRLPLSSPARTERVNNIARSIITLTLEPRSQGERGMQRDARTELRERERRRRRRREEREESTERLEDDDTKSSSHVKVSG</sequence>
<dbReference type="AlphaFoldDB" id="A0A4S2KYU3"/>
<comment type="caution">
    <text evidence="2">The sequence shown here is derived from an EMBL/GenBank/DDBJ whole genome shotgun (WGS) entry which is preliminary data.</text>
</comment>
<evidence type="ECO:0000313" key="3">
    <source>
        <dbReference type="Proteomes" id="UP000310200"/>
    </source>
</evidence>
<dbReference type="Proteomes" id="UP000310200">
    <property type="component" value="Unassembled WGS sequence"/>
</dbReference>
<name>A0A4S2KYU3_9HYME</name>
<dbReference type="EMBL" id="QBLH01000464">
    <property type="protein sequence ID" value="TGZ55395.1"/>
    <property type="molecule type" value="Genomic_DNA"/>
</dbReference>
<evidence type="ECO:0000256" key="1">
    <source>
        <dbReference type="SAM" id="MobiDB-lite"/>
    </source>
</evidence>
<protein>
    <submittedName>
        <fullName evidence="2">Uncharacterized protein</fullName>
    </submittedName>
</protein>